<evidence type="ECO:0000256" key="1">
    <source>
        <dbReference type="ARBA" id="ARBA00022801"/>
    </source>
</evidence>
<organism evidence="5">
    <name type="scientific">Chlorella variabilis</name>
    <name type="common">Green alga</name>
    <dbReference type="NCBI Taxonomy" id="554065"/>
    <lineage>
        <taxon>Eukaryota</taxon>
        <taxon>Viridiplantae</taxon>
        <taxon>Chlorophyta</taxon>
        <taxon>core chlorophytes</taxon>
        <taxon>Trebouxiophyceae</taxon>
        <taxon>Chlorellales</taxon>
        <taxon>Chlorellaceae</taxon>
        <taxon>Chlorella clade</taxon>
        <taxon>Chlorella</taxon>
    </lineage>
</organism>
<dbReference type="Proteomes" id="UP000008141">
    <property type="component" value="Unassembled WGS sequence"/>
</dbReference>
<dbReference type="GeneID" id="17356604"/>
<evidence type="ECO:0000313" key="5">
    <source>
        <dbReference type="Proteomes" id="UP000008141"/>
    </source>
</evidence>
<dbReference type="EMBL" id="GL433840">
    <property type="protein sequence ID" value="EFN57179.1"/>
    <property type="molecule type" value="Genomic_DNA"/>
</dbReference>
<accession>E1ZB79</accession>
<dbReference type="PANTHER" id="PTHR23339">
    <property type="entry name" value="TYROSINE SPECIFIC PROTEIN PHOSPHATASE AND DUAL SPECIFICITY PROTEIN PHOSPHATASE"/>
    <property type="match status" value="1"/>
</dbReference>
<dbReference type="eggNOG" id="ENOG502S2A7">
    <property type="taxonomic scope" value="Eukaryota"/>
</dbReference>
<dbReference type="GO" id="GO:0016791">
    <property type="term" value="F:phosphatase activity"/>
    <property type="evidence" value="ECO:0007669"/>
    <property type="project" value="UniProtKB-ARBA"/>
</dbReference>
<dbReference type="InterPro" id="IPR057023">
    <property type="entry name" value="PTP-SAK"/>
</dbReference>
<feature type="compositionally biased region" description="Low complexity" evidence="2">
    <location>
        <begin position="338"/>
        <end position="350"/>
    </location>
</feature>
<keyword evidence="1" id="KW-0378">Hydrolase</keyword>
<dbReference type="InterPro" id="IPR029021">
    <property type="entry name" value="Prot-tyrosine_phosphatase-like"/>
</dbReference>
<name>E1ZB79_CHLVA</name>
<gene>
    <name evidence="4" type="ORF">CHLNCDRAFT_143577</name>
</gene>
<dbReference type="InterPro" id="IPR050561">
    <property type="entry name" value="PTP"/>
</dbReference>
<dbReference type="AlphaFoldDB" id="E1ZB79"/>
<dbReference type="RefSeq" id="XP_005849281.1">
    <property type="nucleotide sequence ID" value="XM_005849219.1"/>
</dbReference>
<dbReference type="InParanoid" id="E1ZB79"/>
<proteinExistence type="predicted"/>
<evidence type="ECO:0000259" key="3">
    <source>
        <dbReference type="PROSITE" id="PS50056"/>
    </source>
</evidence>
<feature type="region of interest" description="Disordered" evidence="2">
    <location>
        <begin position="399"/>
        <end position="465"/>
    </location>
</feature>
<dbReference type="KEGG" id="cvr:CHLNCDRAFT_143577"/>
<sequence length="532" mass="54730">MNHSPTAAAPPPPGYGLPPLPSLPCPEFRGPTPWSNWIIKGRLLAGAYPASLDDAETQRILTTLLELGVNTFVCLQAEFSLHTPDAAWRSGQGLRPYIKDAQQILIRARETRSQRIMQDKLDFLHLPIIDGNVTSDVALSRLADDCCIRILRGERMYIHCWGGHGRTGTLVAVMLGRLYSVTCAAALRFTQAFHDSRKFPQGVRSPQTTPQVAQVKRLLPDPPSLRGVVYPRDPSLVLDDGAIVRPPSAAAALAAVKVAASGSASSRQGSVHGVGAGGAGAAGAGPAAAGLAACGVAAGVDMEVEEGQVLPPVPINQQRKDAIKAKQGGGGGGGGGAPSAATGAPASASGLTQALQAASLDAREAEEAAGGPAPAPGSSQRTDWLQSVFDKGQSKLAALRAGGGSIPATHSKPAPPPSDAMVQQQQQQQEGGYLKQYMEQQQQLAAAAPGSAPPKPGAGKAAGAGGQPVIAITASSRGLPPGVALFEEEDSQAVDMRPSKVTVAVPEAGAERSASSMARMLNYFSGRSTPTR</sequence>
<dbReference type="STRING" id="554065.E1ZB79"/>
<dbReference type="InterPro" id="IPR000387">
    <property type="entry name" value="Tyr_Pase_dom"/>
</dbReference>
<dbReference type="Pfam" id="PF22784">
    <property type="entry name" value="PTP-SAK"/>
    <property type="match status" value="1"/>
</dbReference>
<evidence type="ECO:0000256" key="2">
    <source>
        <dbReference type="SAM" id="MobiDB-lite"/>
    </source>
</evidence>
<keyword evidence="5" id="KW-1185">Reference proteome</keyword>
<reference evidence="4 5" key="1">
    <citation type="journal article" date="2010" name="Plant Cell">
        <title>The Chlorella variabilis NC64A genome reveals adaptation to photosymbiosis, coevolution with viruses, and cryptic sex.</title>
        <authorList>
            <person name="Blanc G."/>
            <person name="Duncan G."/>
            <person name="Agarkova I."/>
            <person name="Borodovsky M."/>
            <person name="Gurnon J."/>
            <person name="Kuo A."/>
            <person name="Lindquist E."/>
            <person name="Lucas S."/>
            <person name="Pangilinan J."/>
            <person name="Polle J."/>
            <person name="Salamov A."/>
            <person name="Terry A."/>
            <person name="Yamada T."/>
            <person name="Dunigan D.D."/>
            <person name="Grigoriev I.V."/>
            <person name="Claverie J.M."/>
            <person name="Van Etten J.L."/>
        </authorList>
    </citation>
    <scope>NUCLEOTIDE SEQUENCE [LARGE SCALE GENOMIC DNA]</scope>
    <source>
        <strain evidence="4 5">NC64A</strain>
    </source>
</reference>
<feature type="compositionally biased region" description="Gly residues" evidence="2">
    <location>
        <begin position="327"/>
        <end position="337"/>
    </location>
</feature>
<dbReference type="PROSITE" id="PS00383">
    <property type="entry name" value="TYR_PHOSPHATASE_1"/>
    <property type="match status" value="1"/>
</dbReference>
<dbReference type="SUPFAM" id="SSF52799">
    <property type="entry name" value="(Phosphotyrosine protein) phosphatases II"/>
    <property type="match status" value="1"/>
</dbReference>
<evidence type="ECO:0000313" key="4">
    <source>
        <dbReference type="EMBL" id="EFN57179.1"/>
    </source>
</evidence>
<dbReference type="CDD" id="cd14494">
    <property type="entry name" value="PTP_DSP_cys"/>
    <property type="match status" value="1"/>
</dbReference>
<dbReference type="Gene3D" id="3.90.190.10">
    <property type="entry name" value="Protein tyrosine phosphatase superfamily"/>
    <property type="match status" value="1"/>
</dbReference>
<feature type="domain" description="Tyrosine specific protein phosphatases" evidence="3">
    <location>
        <begin position="152"/>
        <end position="175"/>
    </location>
</feature>
<feature type="compositionally biased region" description="Low complexity" evidence="2">
    <location>
        <begin position="440"/>
        <end position="450"/>
    </location>
</feature>
<dbReference type="OrthoDB" id="2017893at2759"/>
<protein>
    <recommendedName>
        <fullName evidence="3">Tyrosine specific protein phosphatases domain-containing protein</fullName>
    </recommendedName>
</protein>
<dbReference type="PROSITE" id="PS50056">
    <property type="entry name" value="TYR_PHOSPHATASE_2"/>
    <property type="match status" value="1"/>
</dbReference>
<feature type="region of interest" description="Disordered" evidence="2">
    <location>
        <begin position="324"/>
        <end position="381"/>
    </location>
</feature>
<dbReference type="InterPro" id="IPR016130">
    <property type="entry name" value="Tyr_Pase_AS"/>
</dbReference>